<gene>
    <name evidence="2" type="ORF">PHYBOEH_010533</name>
</gene>
<feature type="compositionally biased region" description="Basic and acidic residues" evidence="1">
    <location>
        <begin position="119"/>
        <end position="129"/>
    </location>
</feature>
<comment type="caution">
    <text evidence="2">The sequence shown here is derived from an EMBL/GenBank/DDBJ whole genome shotgun (WGS) entry which is preliminary data.</text>
</comment>
<reference evidence="2" key="1">
    <citation type="submission" date="2021-02" db="EMBL/GenBank/DDBJ databases">
        <authorList>
            <person name="Palmer J.M."/>
        </authorList>
    </citation>
    <scope>NUCLEOTIDE SEQUENCE</scope>
    <source>
        <strain evidence="2">SCRP23</strain>
    </source>
</reference>
<feature type="compositionally biased region" description="Acidic residues" evidence="1">
    <location>
        <begin position="63"/>
        <end position="95"/>
    </location>
</feature>
<evidence type="ECO:0000313" key="2">
    <source>
        <dbReference type="EMBL" id="KAG7382330.1"/>
    </source>
</evidence>
<feature type="region of interest" description="Disordered" evidence="1">
    <location>
        <begin position="28"/>
        <end position="197"/>
    </location>
</feature>
<feature type="compositionally biased region" description="Acidic residues" evidence="1">
    <location>
        <begin position="34"/>
        <end position="48"/>
    </location>
</feature>
<sequence>MADTRLSGKYRRRRSSSVVDYRLVTLGLEKDNDSDATFESDESDEDLDTLLRDTEGESISSSGEDEEVPDEPDADGIEEQNADSMAEQDNEGMEQSDDRIVEGGDGGLDDGNIASDVEEQAREARDQHRGTNKKRALAKFQRMLPRYKKRRKKIFSGSSSSCTGDDSDGSLAAATNYRPRSRKCSSSSDRGKTSTGH</sequence>
<evidence type="ECO:0000256" key="1">
    <source>
        <dbReference type="SAM" id="MobiDB-lite"/>
    </source>
</evidence>
<name>A0A8T1VQQ7_9STRA</name>
<feature type="compositionally biased region" description="Basic residues" evidence="1">
    <location>
        <begin position="145"/>
        <end position="154"/>
    </location>
</feature>
<feature type="compositionally biased region" description="Polar residues" evidence="1">
    <location>
        <begin position="184"/>
        <end position="197"/>
    </location>
</feature>
<proteinExistence type="predicted"/>
<organism evidence="2 3">
    <name type="scientific">Phytophthora boehmeriae</name>
    <dbReference type="NCBI Taxonomy" id="109152"/>
    <lineage>
        <taxon>Eukaryota</taxon>
        <taxon>Sar</taxon>
        <taxon>Stramenopiles</taxon>
        <taxon>Oomycota</taxon>
        <taxon>Peronosporomycetes</taxon>
        <taxon>Peronosporales</taxon>
        <taxon>Peronosporaceae</taxon>
        <taxon>Phytophthora</taxon>
    </lineage>
</organism>
<accession>A0A8T1VQQ7</accession>
<dbReference type="EMBL" id="JAGDFL010000723">
    <property type="protein sequence ID" value="KAG7382330.1"/>
    <property type="molecule type" value="Genomic_DNA"/>
</dbReference>
<keyword evidence="3" id="KW-1185">Reference proteome</keyword>
<dbReference type="Proteomes" id="UP000693981">
    <property type="component" value="Unassembled WGS sequence"/>
</dbReference>
<evidence type="ECO:0000313" key="3">
    <source>
        <dbReference type="Proteomes" id="UP000693981"/>
    </source>
</evidence>
<dbReference type="AlphaFoldDB" id="A0A8T1VQQ7"/>
<protein>
    <submittedName>
        <fullName evidence="2">Uncharacterized protein</fullName>
    </submittedName>
</protein>